<dbReference type="OrthoDB" id="6133115at2759"/>
<organism evidence="7 8">
    <name type="scientific">Eumeta variegata</name>
    <name type="common">Bagworm moth</name>
    <name type="synonym">Eumeta japonica</name>
    <dbReference type="NCBI Taxonomy" id="151549"/>
    <lineage>
        <taxon>Eukaryota</taxon>
        <taxon>Metazoa</taxon>
        <taxon>Ecdysozoa</taxon>
        <taxon>Arthropoda</taxon>
        <taxon>Hexapoda</taxon>
        <taxon>Insecta</taxon>
        <taxon>Pterygota</taxon>
        <taxon>Neoptera</taxon>
        <taxon>Endopterygota</taxon>
        <taxon>Lepidoptera</taxon>
        <taxon>Glossata</taxon>
        <taxon>Ditrysia</taxon>
        <taxon>Tineoidea</taxon>
        <taxon>Psychidae</taxon>
        <taxon>Oiketicinae</taxon>
        <taxon>Eumeta</taxon>
    </lineage>
</organism>
<dbReference type="AlphaFoldDB" id="A0A4C1VB57"/>
<reference evidence="7 8" key="1">
    <citation type="journal article" date="2019" name="Commun. Biol.">
        <title>The bagworm genome reveals a unique fibroin gene that provides high tensile strength.</title>
        <authorList>
            <person name="Kono N."/>
            <person name="Nakamura H."/>
            <person name="Ohtoshi R."/>
            <person name="Tomita M."/>
            <person name="Numata K."/>
            <person name="Arakawa K."/>
        </authorList>
    </citation>
    <scope>NUCLEOTIDE SEQUENCE [LARGE SCALE GENOMIC DNA]</scope>
</reference>
<dbReference type="Proteomes" id="UP000299102">
    <property type="component" value="Unassembled WGS sequence"/>
</dbReference>
<feature type="domain" description="Major facilitator superfamily (MFS) profile" evidence="6">
    <location>
        <begin position="1"/>
        <end position="158"/>
    </location>
</feature>
<keyword evidence="3 5" id="KW-1133">Transmembrane helix</keyword>
<protein>
    <submittedName>
        <fullName evidence="7">Sugar transporter ERD6-like 9</fullName>
    </submittedName>
</protein>
<keyword evidence="4 5" id="KW-0472">Membrane</keyword>
<evidence type="ECO:0000256" key="2">
    <source>
        <dbReference type="ARBA" id="ARBA00022692"/>
    </source>
</evidence>
<dbReference type="GO" id="GO:0016020">
    <property type="term" value="C:membrane"/>
    <property type="evidence" value="ECO:0007669"/>
    <property type="project" value="UniProtKB-SubCell"/>
</dbReference>
<dbReference type="InterPro" id="IPR036259">
    <property type="entry name" value="MFS_trans_sf"/>
</dbReference>
<feature type="transmembrane region" description="Helical" evidence="5">
    <location>
        <begin position="12"/>
        <end position="30"/>
    </location>
</feature>
<dbReference type="PROSITE" id="PS50850">
    <property type="entry name" value="MFS"/>
    <property type="match status" value="1"/>
</dbReference>
<dbReference type="PROSITE" id="PS00217">
    <property type="entry name" value="SUGAR_TRANSPORT_2"/>
    <property type="match status" value="1"/>
</dbReference>
<proteinExistence type="predicted"/>
<keyword evidence="2 5" id="KW-0812">Transmembrane</keyword>
<keyword evidence="8" id="KW-1185">Reference proteome</keyword>
<dbReference type="InterPro" id="IPR005829">
    <property type="entry name" value="Sugar_transporter_CS"/>
</dbReference>
<feature type="transmembrane region" description="Helical" evidence="5">
    <location>
        <begin position="89"/>
        <end position="111"/>
    </location>
</feature>
<dbReference type="Gene3D" id="1.20.1250.20">
    <property type="entry name" value="MFS general substrate transporter like domains"/>
    <property type="match status" value="1"/>
</dbReference>
<dbReference type="EMBL" id="BGZK01000313">
    <property type="protein sequence ID" value="GBP36006.1"/>
    <property type="molecule type" value="Genomic_DNA"/>
</dbReference>
<name>A0A4C1VB57_EUMVA</name>
<dbReference type="Pfam" id="PF00083">
    <property type="entry name" value="Sugar_tr"/>
    <property type="match status" value="1"/>
</dbReference>
<dbReference type="PANTHER" id="PTHR48021:SF1">
    <property type="entry name" value="GH07001P-RELATED"/>
    <property type="match status" value="1"/>
</dbReference>
<evidence type="ECO:0000256" key="1">
    <source>
        <dbReference type="ARBA" id="ARBA00004141"/>
    </source>
</evidence>
<dbReference type="InterPro" id="IPR050549">
    <property type="entry name" value="MFS_Trehalose_Transporter"/>
</dbReference>
<evidence type="ECO:0000256" key="5">
    <source>
        <dbReference type="SAM" id="Phobius"/>
    </source>
</evidence>
<dbReference type="InterPro" id="IPR020846">
    <property type="entry name" value="MFS_dom"/>
</dbReference>
<evidence type="ECO:0000256" key="3">
    <source>
        <dbReference type="ARBA" id="ARBA00022989"/>
    </source>
</evidence>
<dbReference type="SUPFAM" id="SSF103473">
    <property type="entry name" value="MFS general substrate transporter"/>
    <property type="match status" value="1"/>
</dbReference>
<comment type="subcellular location">
    <subcellularLocation>
        <location evidence="1">Membrane</location>
        <topology evidence="1">Multi-pass membrane protein</topology>
    </subcellularLocation>
</comment>
<evidence type="ECO:0000259" key="6">
    <source>
        <dbReference type="PROSITE" id="PS50850"/>
    </source>
</evidence>
<dbReference type="InterPro" id="IPR005828">
    <property type="entry name" value="MFS_sugar_transport-like"/>
</dbReference>
<evidence type="ECO:0000256" key="4">
    <source>
        <dbReference type="ARBA" id="ARBA00023136"/>
    </source>
</evidence>
<keyword evidence="7" id="KW-0813">Transport</keyword>
<keyword evidence="7" id="KW-0762">Sugar transport</keyword>
<evidence type="ECO:0000313" key="7">
    <source>
        <dbReference type="EMBL" id="GBP36006.1"/>
    </source>
</evidence>
<feature type="transmembrane region" description="Helical" evidence="5">
    <location>
        <begin position="50"/>
        <end position="77"/>
    </location>
</feature>
<accession>A0A4C1VB57</accession>
<gene>
    <name evidence="7" type="ORF">EVAR_29133_1</name>
</gene>
<sequence>MDAAKIWTTFGVLLNVASCGFHMGYLTILFRDLRAENSPIPLTLEQESWINNITTLILARLIFGIPSGGTIVLNAIIIAEFSNPRIRGVLLNAKSSFVVLGVGYAHLLGLFFDWRTLALLGLILPVLSLLITITWPESPAWLARRGHYEHCEKILIGS</sequence>
<comment type="caution">
    <text evidence="7">The sequence shown here is derived from an EMBL/GenBank/DDBJ whole genome shotgun (WGS) entry which is preliminary data.</text>
</comment>
<evidence type="ECO:0000313" key="8">
    <source>
        <dbReference type="Proteomes" id="UP000299102"/>
    </source>
</evidence>
<feature type="transmembrane region" description="Helical" evidence="5">
    <location>
        <begin position="117"/>
        <end position="135"/>
    </location>
</feature>
<dbReference type="PANTHER" id="PTHR48021">
    <property type="match status" value="1"/>
</dbReference>
<dbReference type="GO" id="GO:0022857">
    <property type="term" value="F:transmembrane transporter activity"/>
    <property type="evidence" value="ECO:0007669"/>
    <property type="project" value="InterPro"/>
</dbReference>